<dbReference type="AlphaFoldDB" id="A0A494X7Y7"/>
<evidence type="ECO:0000313" key="1">
    <source>
        <dbReference type="EMBL" id="RKP46845.1"/>
    </source>
</evidence>
<name>A0A494X7Y7_9BURK</name>
<protein>
    <submittedName>
        <fullName evidence="1">PAAR domain-containing protein</fullName>
    </submittedName>
</protein>
<dbReference type="RefSeq" id="WP_121278673.1">
    <property type="nucleotide sequence ID" value="NZ_RBZV01000006.1"/>
</dbReference>
<dbReference type="EMBL" id="RBZV01000006">
    <property type="protein sequence ID" value="RKP46845.1"/>
    <property type="molecule type" value="Genomic_DNA"/>
</dbReference>
<organism evidence="1 2">
    <name type="scientific">Trinickia fusca</name>
    <dbReference type="NCBI Taxonomy" id="2419777"/>
    <lineage>
        <taxon>Bacteria</taxon>
        <taxon>Pseudomonadati</taxon>
        <taxon>Pseudomonadota</taxon>
        <taxon>Betaproteobacteria</taxon>
        <taxon>Burkholderiales</taxon>
        <taxon>Burkholderiaceae</taxon>
        <taxon>Trinickia</taxon>
    </lineage>
</organism>
<dbReference type="Pfam" id="PF05488">
    <property type="entry name" value="PAAR_motif"/>
    <property type="match status" value="1"/>
</dbReference>
<accession>A0A494X7Y7</accession>
<comment type="caution">
    <text evidence="1">The sequence shown here is derived from an EMBL/GenBank/DDBJ whole genome shotgun (WGS) entry which is preliminary data.</text>
</comment>
<dbReference type="OrthoDB" id="8594232at2"/>
<dbReference type="Proteomes" id="UP000280434">
    <property type="component" value="Unassembled WGS sequence"/>
</dbReference>
<dbReference type="CDD" id="cd14744">
    <property type="entry name" value="PAAR_CT_2"/>
    <property type="match status" value="1"/>
</dbReference>
<proteinExistence type="predicted"/>
<dbReference type="InterPro" id="IPR008727">
    <property type="entry name" value="PAAR_motif"/>
</dbReference>
<gene>
    <name evidence="1" type="ORF">D7S89_15920</name>
</gene>
<reference evidence="1 2" key="1">
    <citation type="submission" date="2018-10" db="EMBL/GenBank/DDBJ databases">
        <title>Paraburkholderia sp. 7MK8-2, isolated from soil.</title>
        <authorList>
            <person name="Gao Z.-H."/>
            <person name="Qiu L.-H."/>
        </authorList>
    </citation>
    <scope>NUCLEOTIDE SEQUENCE [LARGE SCALE GENOMIC DNA]</scope>
    <source>
        <strain evidence="1 2">7MK8-2</strain>
    </source>
</reference>
<keyword evidence="2" id="KW-1185">Reference proteome</keyword>
<evidence type="ECO:0000313" key="2">
    <source>
        <dbReference type="Proteomes" id="UP000280434"/>
    </source>
</evidence>
<sequence>MKYSKHFWLENYQDARKMQRCYLRKGDKSSGNGVVQEGIDGMTCDGAELTFLGAKVDCPACNSTGAIVAKGPRWPDDNFMGKRPALDGDICVCGCSPQPVMHASQTRMFESYTSGELAAMGFADGGRPVARAEASAVPVAQPADTPAALPASTFEGVQPFAYTGALGNGPVGELAARGVSEHGEAECNDQYEREMDECMAYRSAMGGQRFMDACSQRAFENYQRCRGY</sequence>